<comment type="similarity">
    <text evidence="7">Belongs to the class I-like SAM-binding methyltransferase superfamily. TrmB family.</text>
</comment>
<evidence type="ECO:0000256" key="4">
    <source>
        <dbReference type="ARBA" id="ARBA00022679"/>
    </source>
</evidence>
<dbReference type="NCBIfam" id="TIGR00091">
    <property type="entry name" value="tRNA (guanosine(46)-N7)-methyltransferase TrmB"/>
    <property type="match status" value="1"/>
</dbReference>
<gene>
    <name evidence="7" type="primary">trmB</name>
    <name evidence="8" type="ORF">JOE69_002316</name>
</gene>
<dbReference type="Proteomes" id="UP001185069">
    <property type="component" value="Unassembled WGS sequence"/>
</dbReference>
<keyword evidence="9" id="KW-1185">Reference proteome</keyword>
<keyword evidence="4 7" id="KW-0808">Transferase</keyword>
<dbReference type="InterPro" id="IPR055361">
    <property type="entry name" value="tRNA_methyltr_TrmB_bact"/>
</dbReference>
<reference evidence="8 9" key="1">
    <citation type="submission" date="2023-07" db="EMBL/GenBank/DDBJ databases">
        <title>Sequencing the genomes of 1000 actinobacteria strains.</title>
        <authorList>
            <person name="Klenk H.-P."/>
        </authorList>
    </citation>
    <scope>NUCLEOTIDE SEQUENCE [LARGE SCALE GENOMIC DNA]</scope>
    <source>
        <strain evidence="8 9">DSM 14555</strain>
    </source>
</reference>
<protein>
    <recommendedName>
        <fullName evidence="7">tRNA (guanine-N(7)-)-methyltransferase</fullName>
        <ecNumber evidence="7">2.1.1.33</ecNumber>
    </recommendedName>
    <alternativeName>
        <fullName evidence="7">tRNA (guanine(46)-N(7))-methyltransferase</fullName>
    </alternativeName>
    <alternativeName>
        <fullName evidence="7">tRNA(m7G46)-methyltransferase</fullName>
    </alternativeName>
</protein>
<comment type="function">
    <text evidence="2 7">Catalyzes the formation of N(7)-methylguanine at position 46 (m7G46) in tRNA.</text>
</comment>
<feature type="binding site" evidence="7">
    <location>
        <position position="121"/>
    </location>
    <ligand>
        <name>S-adenosyl-L-methionine</name>
        <dbReference type="ChEBI" id="CHEBI:59789"/>
    </ligand>
</feature>
<evidence type="ECO:0000256" key="2">
    <source>
        <dbReference type="ARBA" id="ARBA00003015"/>
    </source>
</evidence>
<comment type="pathway">
    <text evidence="7">tRNA modification; N(7)-methylguanine-tRNA biosynthesis.</text>
</comment>
<feature type="binding site" evidence="7">
    <location>
        <position position="69"/>
    </location>
    <ligand>
        <name>S-adenosyl-L-methionine</name>
        <dbReference type="ChEBI" id="CHEBI:59789"/>
    </ligand>
</feature>
<sequence length="236" mass="26561">MENSTYRPQPVSFVRRGSRLQGRREKAWEENREQFLIDVPRALADTSVDPEYRFDAAAAFGRDAELVLEIGSGLGEAVVHAAAEAPERDFLAVEVYLPGLAQTVQRAAANGLQNLRVVQANAPEVLATMIRPGSLAEVWTFFSDPWPKAKHEKRRLVTPEFAELVARSLRPGGLWRLATDWEHYAEQMLEIGEASTLLNEHEAWAPRFEGRIITSFENKAHLAGRTVRDLTYRKPA</sequence>
<evidence type="ECO:0000256" key="1">
    <source>
        <dbReference type="ARBA" id="ARBA00000142"/>
    </source>
</evidence>
<organism evidence="8 9">
    <name type="scientific">Arthrobacter russicus</name>
    <dbReference type="NCBI Taxonomy" id="172040"/>
    <lineage>
        <taxon>Bacteria</taxon>
        <taxon>Bacillati</taxon>
        <taxon>Actinomycetota</taxon>
        <taxon>Actinomycetes</taxon>
        <taxon>Micrococcales</taxon>
        <taxon>Micrococcaceae</taxon>
        <taxon>Arthrobacter</taxon>
    </lineage>
</organism>
<evidence type="ECO:0000256" key="6">
    <source>
        <dbReference type="ARBA" id="ARBA00022694"/>
    </source>
</evidence>
<dbReference type="InterPro" id="IPR029063">
    <property type="entry name" value="SAM-dependent_MTases_sf"/>
</dbReference>
<dbReference type="PANTHER" id="PTHR23417:SF14">
    <property type="entry name" value="PENTACOTRIPEPTIDE-REPEAT REGION OF PRORP DOMAIN-CONTAINING PROTEIN"/>
    <property type="match status" value="1"/>
</dbReference>
<comment type="catalytic activity">
    <reaction evidence="1 7">
        <text>guanosine(46) in tRNA + S-adenosyl-L-methionine = N(7)-methylguanosine(46) in tRNA + S-adenosyl-L-homocysteine</text>
        <dbReference type="Rhea" id="RHEA:42708"/>
        <dbReference type="Rhea" id="RHEA-COMP:10188"/>
        <dbReference type="Rhea" id="RHEA-COMP:10189"/>
        <dbReference type="ChEBI" id="CHEBI:57856"/>
        <dbReference type="ChEBI" id="CHEBI:59789"/>
        <dbReference type="ChEBI" id="CHEBI:74269"/>
        <dbReference type="ChEBI" id="CHEBI:74480"/>
        <dbReference type="EC" id="2.1.1.33"/>
    </reaction>
</comment>
<dbReference type="InterPro" id="IPR003358">
    <property type="entry name" value="tRNA_(Gua-N-7)_MeTrfase_Trmb"/>
</dbReference>
<feature type="region of interest" description="Interaction with RNA" evidence="7">
    <location>
        <begin position="150"/>
        <end position="155"/>
    </location>
</feature>
<keyword evidence="5 7" id="KW-0949">S-adenosyl-L-methionine</keyword>
<feature type="binding site" evidence="7">
    <location>
        <position position="144"/>
    </location>
    <ligand>
        <name>S-adenosyl-L-methionine</name>
        <dbReference type="ChEBI" id="CHEBI:59789"/>
    </ligand>
</feature>
<keyword evidence="6 7" id="KW-0819">tRNA processing</keyword>
<accession>A0ABU1JCC1</accession>
<evidence type="ECO:0000256" key="3">
    <source>
        <dbReference type="ARBA" id="ARBA00022603"/>
    </source>
</evidence>
<dbReference type="HAMAP" id="MF_01057">
    <property type="entry name" value="tRNA_methyltr_TrmB"/>
    <property type="match status" value="1"/>
</dbReference>
<feature type="binding site" evidence="7">
    <location>
        <position position="94"/>
    </location>
    <ligand>
        <name>S-adenosyl-L-methionine</name>
        <dbReference type="ChEBI" id="CHEBI:59789"/>
    </ligand>
</feature>
<dbReference type="GO" id="GO:0008176">
    <property type="term" value="F:tRNA (guanine(46)-N7)-methyltransferase activity"/>
    <property type="evidence" value="ECO:0007669"/>
    <property type="project" value="UniProtKB-EC"/>
</dbReference>
<comment type="caution">
    <text evidence="8">The sequence shown here is derived from an EMBL/GenBank/DDBJ whole genome shotgun (WGS) entry which is preliminary data.</text>
</comment>
<evidence type="ECO:0000256" key="5">
    <source>
        <dbReference type="ARBA" id="ARBA00022691"/>
    </source>
</evidence>
<dbReference type="RefSeq" id="WP_296365634.1">
    <property type="nucleotide sequence ID" value="NZ_BAAAHY010000005.1"/>
</dbReference>
<dbReference type="Pfam" id="PF02390">
    <property type="entry name" value="Methyltransf_4"/>
    <property type="match status" value="1"/>
</dbReference>
<evidence type="ECO:0000313" key="9">
    <source>
        <dbReference type="Proteomes" id="UP001185069"/>
    </source>
</evidence>
<dbReference type="EC" id="2.1.1.33" evidence="7"/>
<evidence type="ECO:0000256" key="7">
    <source>
        <dbReference type="HAMAP-Rule" id="MF_01057"/>
    </source>
</evidence>
<dbReference type="PANTHER" id="PTHR23417">
    <property type="entry name" value="3-DEOXY-D-MANNO-OCTULOSONIC-ACID TRANSFERASE/TRNA GUANINE-N 7 - -METHYLTRANSFERASE"/>
    <property type="match status" value="1"/>
</dbReference>
<dbReference type="SUPFAM" id="SSF53335">
    <property type="entry name" value="S-adenosyl-L-methionine-dependent methyltransferases"/>
    <property type="match status" value="1"/>
</dbReference>
<feature type="binding site" evidence="7">
    <location>
        <position position="180"/>
    </location>
    <ligand>
        <name>substrate</name>
    </ligand>
</feature>
<dbReference type="PROSITE" id="PS51625">
    <property type="entry name" value="SAM_MT_TRMB"/>
    <property type="match status" value="1"/>
</dbReference>
<feature type="binding site" evidence="7">
    <location>
        <begin position="214"/>
        <end position="217"/>
    </location>
    <ligand>
        <name>substrate</name>
    </ligand>
</feature>
<name>A0ABU1JCC1_9MICC</name>
<dbReference type="Gene3D" id="3.40.50.150">
    <property type="entry name" value="Vaccinia Virus protein VP39"/>
    <property type="match status" value="1"/>
</dbReference>
<feature type="binding site" evidence="7">
    <location>
        <position position="148"/>
    </location>
    <ligand>
        <name>substrate</name>
    </ligand>
</feature>
<proteinExistence type="inferred from homology"/>
<evidence type="ECO:0000313" key="8">
    <source>
        <dbReference type="EMBL" id="MDR6270078.1"/>
    </source>
</evidence>
<keyword evidence="3 7" id="KW-0489">Methyltransferase</keyword>
<dbReference type="EMBL" id="JAVDQF010000001">
    <property type="protein sequence ID" value="MDR6270078.1"/>
    <property type="molecule type" value="Genomic_DNA"/>
</dbReference>